<protein>
    <submittedName>
        <fullName evidence="4">Transcriptional regulator/acetyltransferase</fullName>
    </submittedName>
</protein>
<dbReference type="HOGENOM" id="CLU_013985_34_6_5"/>
<gene>
    <name evidence="4" type="ordered locus">RL0130</name>
</gene>
<dbReference type="GO" id="GO:0016747">
    <property type="term" value="F:acyltransferase activity, transferring groups other than amino-acyl groups"/>
    <property type="evidence" value="ECO:0007669"/>
    <property type="project" value="InterPro"/>
</dbReference>
<dbReference type="PROSITE" id="PS51186">
    <property type="entry name" value="GNAT"/>
    <property type="match status" value="1"/>
</dbReference>
<evidence type="ECO:0000259" key="3">
    <source>
        <dbReference type="PROSITE" id="PS51186"/>
    </source>
</evidence>
<sequence>MRPAMQRSGIYRFRLARQSDLAAIVRLLADDNLGGTREIVSDPVDARYLSAFAAIEADANQLLAVANDATDRVVGCLQLSFVPGLSRTGMWRGQIESVRVASDLRGSGLGSHFIEWAIAQCAERGCGLVQLTPDKTRGDAIRFYERLGFVASHEGLKRNL</sequence>
<evidence type="ECO:0000256" key="1">
    <source>
        <dbReference type="ARBA" id="ARBA00022679"/>
    </source>
</evidence>
<name>Q1MN34_RHIJ3</name>
<evidence type="ECO:0000313" key="5">
    <source>
        <dbReference type="Proteomes" id="UP000006575"/>
    </source>
</evidence>
<organism evidence="4 5">
    <name type="scientific">Rhizobium johnstonii (strain DSM 114642 / LMG 32736 / 3841)</name>
    <name type="common">Rhizobium leguminosarum bv. viciae</name>
    <dbReference type="NCBI Taxonomy" id="216596"/>
    <lineage>
        <taxon>Bacteria</taxon>
        <taxon>Pseudomonadati</taxon>
        <taxon>Pseudomonadota</taxon>
        <taxon>Alphaproteobacteria</taxon>
        <taxon>Hyphomicrobiales</taxon>
        <taxon>Rhizobiaceae</taxon>
        <taxon>Rhizobium/Agrobacterium group</taxon>
        <taxon>Rhizobium</taxon>
        <taxon>Rhizobium johnstonii</taxon>
    </lineage>
</organism>
<keyword evidence="5" id="KW-1185">Reference proteome</keyword>
<accession>Q1MN34</accession>
<dbReference type="KEGG" id="rle:RL0130"/>
<dbReference type="SUPFAM" id="SSF55729">
    <property type="entry name" value="Acyl-CoA N-acyltransferases (Nat)"/>
    <property type="match status" value="1"/>
</dbReference>
<feature type="domain" description="N-acetyltransferase" evidence="3">
    <location>
        <begin position="11"/>
        <end position="160"/>
    </location>
</feature>
<dbReference type="EMBL" id="AM236080">
    <property type="protein sequence ID" value="CAK05618.1"/>
    <property type="molecule type" value="Genomic_DNA"/>
</dbReference>
<dbReference type="Proteomes" id="UP000006575">
    <property type="component" value="Chromosome"/>
</dbReference>
<dbReference type="AlphaFoldDB" id="Q1MN34"/>
<evidence type="ECO:0000313" key="4">
    <source>
        <dbReference type="EMBL" id="CAK05618.1"/>
    </source>
</evidence>
<dbReference type="PANTHER" id="PTHR43072">
    <property type="entry name" value="N-ACETYLTRANSFERASE"/>
    <property type="match status" value="1"/>
</dbReference>
<proteinExistence type="predicted"/>
<keyword evidence="1" id="KW-0808">Transferase</keyword>
<dbReference type="PANTHER" id="PTHR43072:SF23">
    <property type="entry name" value="UPF0039 PROTEIN C11D3.02C"/>
    <property type="match status" value="1"/>
</dbReference>
<evidence type="ECO:0000256" key="2">
    <source>
        <dbReference type="ARBA" id="ARBA00023315"/>
    </source>
</evidence>
<dbReference type="Gene3D" id="3.40.630.30">
    <property type="match status" value="1"/>
</dbReference>
<reference evidence="4 5" key="1">
    <citation type="journal article" date="2006" name="Genome Biol.">
        <title>The genome of Rhizobium leguminosarum has recognizable core and accessory components.</title>
        <authorList>
            <person name="Young J.W."/>
            <person name="Crossman L.C."/>
            <person name="Johnston A.W.B."/>
            <person name="Thomson N.R."/>
            <person name="Ghazoui Z.F."/>
            <person name="Hull K.H."/>
            <person name="Wexler M."/>
            <person name="Curson A.R.J."/>
            <person name="Todd J.D."/>
            <person name="Poole P.S."/>
            <person name="Mauchline T.H."/>
            <person name="East A.K."/>
            <person name="Quail M.A."/>
            <person name="Churcher C."/>
            <person name="Arrowsmith C."/>
            <person name="Cherevach A."/>
            <person name="Chillingworth T."/>
            <person name="Clarke K."/>
            <person name="Cronin A."/>
            <person name="Davis P."/>
            <person name="Fraser A."/>
            <person name="Hance Z."/>
            <person name="Hauser H."/>
            <person name="Jagels K."/>
            <person name="Moule S."/>
            <person name="Mungall K."/>
            <person name="Norbertczak H."/>
            <person name="Rabbinowitsch E."/>
            <person name="Sanders M."/>
            <person name="Simmonds M."/>
            <person name="Whitehead S."/>
            <person name="Parkhill J."/>
        </authorList>
    </citation>
    <scope>NUCLEOTIDE SEQUENCE [LARGE SCALE GENOMIC DNA]</scope>
    <source>
        <strain evidence="5">DSM 114642 / LMG 32736 / 3841</strain>
    </source>
</reference>
<dbReference type="CDD" id="cd04301">
    <property type="entry name" value="NAT_SF"/>
    <property type="match status" value="1"/>
</dbReference>
<keyword evidence="2" id="KW-0012">Acyltransferase</keyword>
<dbReference type="InterPro" id="IPR000182">
    <property type="entry name" value="GNAT_dom"/>
</dbReference>
<dbReference type="InterPro" id="IPR016181">
    <property type="entry name" value="Acyl_CoA_acyltransferase"/>
</dbReference>
<dbReference type="Pfam" id="PF00583">
    <property type="entry name" value="Acetyltransf_1"/>
    <property type="match status" value="1"/>
</dbReference>
<dbReference type="eggNOG" id="COG0456">
    <property type="taxonomic scope" value="Bacteria"/>
</dbReference>
<dbReference type="EnsemblBacteria" id="CAK05618">
    <property type="protein sequence ID" value="CAK05618"/>
    <property type="gene ID" value="RL0130"/>
</dbReference>